<evidence type="ECO:0000259" key="2">
    <source>
        <dbReference type="PROSITE" id="PS50937"/>
    </source>
</evidence>
<evidence type="ECO:0000256" key="1">
    <source>
        <dbReference type="ARBA" id="ARBA00023125"/>
    </source>
</evidence>
<name>A0A1H0WG33_9PSEU</name>
<dbReference type="PANTHER" id="PTHR30204">
    <property type="entry name" value="REDOX-CYCLING DRUG-SENSING TRANSCRIPTIONAL ACTIVATOR SOXR"/>
    <property type="match status" value="1"/>
</dbReference>
<dbReference type="RefSeq" id="WP_091383960.1">
    <property type="nucleotide sequence ID" value="NZ_FNDV01000001.1"/>
</dbReference>
<dbReference type="PROSITE" id="PS50937">
    <property type="entry name" value="HTH_MERR_2"/>
    <property type="match status" value="1"/>
</dbReference>
<evidence type="ECO:0000313" key="3">
    <source>
        <dbReference type="EMBL" id="SDP89680.1"/>
    </source>
</evidence>
<accession>A0A1H0WG33</accession>
<dbReference type="InterPro" id="IPR009061">
    <property type="entry name" value="DNA-bd_dom_put_sf"/>
</dbReference>
<dbReference type="OrthoDB" id="5242095at2"/>
<dbReference type="CDD" id="cd04780">
    <property type="entry name" value="HTH_MerR-like_sg5"/>
    <property type="match status" value="1"/>
</dbReference>
<dbReference type="SMART" id="SM00422">
    <property type="entry name" value="HTH_MERR"/>
    <property type="match status" value="1"/>
</dbReference>
<dbReference type="AlphaFoldDB" id="A0A1H0WG33"/>
<proteinExistence type="predicted"/>
<organism evidence="3 4">
    <name type="scientific">Actinokineospora alba</name>
    <dbReference type="NCBI Taxonomy" id="504798"/>
    <lineage>
        <taxon>Bacteria</taxon>
        <taxon>Bacillati</taxon>
        <taxon>Actinomycetota</taxon>
        <taxon>Actinomycetes</taxon>
        <taxon>Pseudonocardiales</taxon>
        <taxon>Pseudonocardiaceae</taxon>
        <taxon>Actinokineospora</taxon>
    </lineage>
</organism>
<feature type="domain" description="HTH merR-type" evidence="2">
    <location>
        <begin position="1"/>
        <end position="70"/>
    </location>
</feature>
<dbReference type="Proteomes" id="UP000199651">
    <property type="component" value="Unassembled WGS sequence"/>
</dbReference>
<sequence>MRIAELSRRSGVAVPTIKFYLREGMLPPGERTRPNQAQYDDDHVRRLRLVRAMVELGGLSVAAVRDILATVDSPTDDLDALMGTVSKGLTQAPEEVDEGALDEVIALIEEMGWTCTREHPAARSLAMVYTAAREIDHPQLIAAMRQYAEASVQIARADLDYVENFTGIDRVLESVVVGTVLGDSALAALRKLAQTSESHSRYRQDDPPPE</sequence>
<dbReference type="GO" id="GO:0003700">
    <property type="term" value="F:DNA-binding transcription factor activity"/>
    <property type="evidence" value="ECO:0007669"/>
    <property type="project" value="InterPro"/>
</dbReference>
<keyword evidence="4" id="KW-1185">Reference proteome</keyword>
<dbReference type="GO" id="GO:0003677">
    <property type="term" value="F:DNA binding"/>
    <property type="evidence" value="ECO:0007669"/>
    <property type="project" value="UniProtKB-KW"/>
</dbReference>
<dbReference type="PRINTS" id="PR00040">
    <property type="entry name" value="HTHMERR"/>
</dbReference>
<dbReference type="Pfam" id="PF13411">
    <property type="entry name" value="MerR_1"/>
    <property type="match status" value="1"/>
</dbReference>
<dbReference type="InterPro" id="IPR000551">
    <property type="entry name" value="MerR-type_HTH_dom"/>
</dbReference>
<keyword evidence="1" id="KW-0238">DNA-binding</keyword>
<dbReference type="EMBL" id="FNJB01000021">
    <property type="protein sequence ID" value="SDP89680.1"/>
    <property type="molecule type" value="Genomic_DNA"/>
</dbReference>
<gene>
    <name evidence="3" type="ORF">SAMN05192558_12131</name>
</gene>
<dbReference type="SUPFAM" id="SSF46955">
    <property type="entry name" value="Putative DNA-binding domain"/>
    <property type="match status" value="1"/>
</dbReference>
<evidence type="ECO:0000313" key="4">
    <source>
        <dbReference type="Proteomes" id="UP000199651"/>
    </source>
</evidence>
<protein>
    <submittedName>
        <fullName evidence="3">MerR HTH family regulatory protein</fullName>
    </submittedName>
</protein>
<reference evidence="4" key="1">
    <citation type="submission" date="2016-10" db="EMBL/GenBank/DDBJ databases">
        <authorList>
            <person name="Varghese N."/>
            <person name="Submissions S."/>
        </authorList>
    </citation>
    <scope>NUCLEOTIDE SEQUENCE [LARGE SCALE GENOMIC DNA]</scope>
    <source>
        <strain evidence="4">IBRC-M 10655</strain>
    </source>
</reference>
<dbReference type="PANTHER" id="PTHR30204:SF98">
    <property type="entry name" value="HTH-TYPE TRANSCRIPTIONAL REGULATOR ADHR"/>
    <property type="match status" value="1"/>
</dbReference>
<dbReference type="Gene3D" id="1.10.1660.10">
    <property type="match status" value="1"/>
</dbReference>
<dbReference type="STRING" id="504798.SAMN05421871_101611"/>
<dbReference type="InterPro" id="IPR047057">
    <property type="entry name" value="MerR_fam"/>
</dbReference>